<feature type="region of interest" description="Disordered" evidence="1">
    <location>
        <begin position="104"/>
        <end position="253"/>
    </location>
</feature>
<feature type="compositionally biased region" description="Low complexity" evidence="1">
    <location>
        <begin position="782"/>
        <end position="822"/>
    </location>
</feature>
<feature type="compositionally biased region" description="Pro residues" evidence="1">
    <location>
        <begin position="629"/>
        <end position="644"/>
    </location>
</feature>
<comment type="caution">
    <text evidence="2">The sequence shown here is derived from an EMBL/GenBank/DDBJ whole genome shotgun (WGS) entry which is preliminary data.</text>
</comment>
<feature type="compositionally biased region" description="Basic and acidic residues" evidence="1">
    <location>
        <begin position="1057"/>
        <end position="1075"/>
    </location>
</feature>
<feature type="compositionally biased region" description="Basic residues" evidence="1">
    <location>
        <begin position="153"/>
        <end position="167"/>
    </location>
</feature>
<feature type="region of interest" description="Disordered" evidence="1">
    <location>
        <begin position="521"/>
        <end position="679"/>
    </location>
</feature>
<reference evidence="2" key="1">
    <citation type="submission" date="2022-10" db="EMBL/GenBank/DDBJ databases">
        <authorList>
            <person name="Chen Y."/>
            <person name="Dougan E. K."/>
            <person name="Chan C."/>
            <person name="Rhodes N."/>
            <person name="Thang M."/>
        </authorList>
    </citation>
    <scope>NUCLEOTIDE SEQUENCE</scope>
</reference>
<feature type="compositionally biased region" description="Low complexity" evidence="1">
    <location>
        <begin position="616"/>
        <end position="628"/>
    </location>
</feature>
<feature type="region of interest" description="Disordered" evidence="1">
    <location>
        <begin position="423"/>
        <end position="459"/>
    </location>
</feature>
<name>A0A9P1FU66_9DINO</name>
<dbReference type="PANTHER" id="PTHR48125:SF10">
    <property type="entry name" value="OS12G0136300 PROTEIN"/>
    <property type="match status" value="1"/>
</dbReference>
<reference evidence="3 4" key="2">
    <citation type="submission" date="2024-05" db="EMBL/GenBank/DDBJ databases">
        <authorList>
            <person name="Chen Y."/>
            <person name="Shah S."/>
            <person name="Dougan E. K."/>
            <person name="Thang M."/>
            <person name="Chan C."/>
        </authorList>
    </citation>
    <scope>NUCLEOTIDE SEQUENCE [LARGE SCALE GENOMIC DNA]</scope>
</reference>
<dbReference type="PANTHER" id="PTHR48125">
    <property type="entry name" value="LP07818P1"/>
    <property type="match status" value="1"/>
</dbReference>
<feature type="compositionally biased region" description="Basic residues" evidence="1">
    <location>
        <begin position="189"/>
        <end position="200"/>
    </location>
</feature>
<accession>A0A9P1FU66</accession>
<evidence type="ECO:0000313" key="3">
    <source>
        <dbReference type="EMBL" id="CAL4775905.1"/>
    </source>
</evidence>
<proteinExistence type="predicted"/>
<feature type="compositionally biased region" description="Basic and acidic residues" evidence="1">
    <location>
        <begin position="303"/>
        <end position="315"/>
    </location>
</feature>
<feature type="compositionally biased region" description="Basic residues" evidence="1">
    <location>
        <begin position="110"/>
        <end position="138"/>
    </location>
</feature>
<dbReference type="EMBL" id="CAMXCT020001281">
    <property type="protein sequence ID" value="CAL1141968.1"/>
    <property type="molecule type" value="Genomic_DNA"/>
</dbReference>
<sequence length="1504" mass="166333">MPPPEASQALVPAVAQTTVDNAGLGHVNKTLDSCKTRTLQTPCRRPWPKVDLTGESWSAEALAKCPLAKNFKCPKMVLDPKYRLPAEPGYMQNEDLGCEIPKYEEQGQPRGRKPVAAKGQKGKGRKSKAGKVKAAKTSKKTDKKINKNGTILVKKRNLKKKMARVKRACSGQDLASQSPAAGSTEQPKPTKRSNKRRKVSQKAPLPDQGASSTNQKIPEEVPEVGSVNGEAGEEFSFTIPDDAIMAPPTAKGNSLYSSAYRRVSENDVELRKKHGKWASWLFREHNMISPSLSGVPRQRKKREAKDGEGEDDEKKLNKKLFAKSDSTIQYQKGTKKRFQGAKDKLRETQVYPPAFGREVCKLFTKKAKMPDRQQLIDGSPDMRLAVGVSFLLTVVGRELQRLKRGHLSAFMFLMDKKLMSSFSDGPDGCPAPEERADSPATTLAAGASNEDLSDSAPSTVGWPEAMGITREHDSRLSLNELVNLTCSIFPLYYGKHIALDSIARAKPRPTTKAHVAMPVPPVPAKEEWTPPDPSTRRVPQLCPLERPTTPLRCASPKAKRVPIFKSPPPPAAAKTHVHAAPPQAKQPEPKPPQPCPAKAVVPTPPPPPPYKKEEGTPPSAARAKADAVAPPPAPVGKALAPPPARLSNEAEDSASTAKAASALIPPKQPPAPKASVASPPSFEDLVAFEKKLLDEMENKSDAEIEVKIKEAHNHVQFNAYMKHMKKEFELEEKDWCTYEPREELVGFYVWLEEYKAVLTPCNVATPQNNHVVPAVPAPPPLAQKTTCTPLPAAPKATASKASSPQPKTTASASTASLTASATPPEPAPVRAKAVASAPEHSPTTPQSPADRVHVESTDKADVLRRMKNPEAHCIPDDFVTLWKDAVTNNAKASFVCIEIGKKEEEEVADHFKYGSSANINNGGEAALKLTAGLDHSQVLRPSGRLERPASYRKPTPEVDVGNGRVPRAKAKPKAGNRMPDYNEMPIAATHWLVDQLLKDLQTAKVLPIKMANMKHQDAESHAFPDLGTWLGIAVNLRAAYLESAAMAHQLCKPKGLLRHEEHRHRDDKRPRRDQDNAVQRTASSALRWLHKHGGSTTKTDMVARISAVGAGGLHQNNAERDLHRLLQRVSLSLAAKHETVQVRMVNPSTLEIGWEPLPVLFPDALIEAFWEAGEDVFRYCLFGMKTEDEIRQIWKHMKKHCQWVSTHPASGWKWQGKVASLGMYGDEIQCYRNSECGVVSVTAWTSEFCTDNIPLLRYYPIAIWSEHCESEFTYGDLEQHLLPRWRRLSDTSETWPWTDAGYLMAYTFCQGDLKWINSRMGGLHNYRRNDFCSRCECVKNDPNPALTLPNMGDDPDTHAVRTYSSEQLQAFSPLLGLPGMCLSRVMHDVAHRAALIYMAEAGYWGPMMYRAGKYEDRLAPTEPKAPDQPFSLWANFFVVLELFPKLKEGHSRRTARDIHLFFWESKCPSAGFDGAWFLLVCFVWLRFPCAAIESCGEQSDHLLA</sequence>
<protein>
    <submittedName>
        <fullName evidence="2">Uncharacterized protein</fullName>
    </submittedName>
</protein>
<feature type="region of interest" description="Disordered" evidence="1">
    <location>
        <begin position="1057"/>
        <end position="1080"/>
    </location>
</feature>
<organism evidence="2">
    <name type="scientific">Cladocopium goreaui</name>
    <dbReference type="NCBI Taxonomy" id="2562237"/>
    <lineage>
        <taxon>Eukaryota</taxon>
        <taxon>Sar</taxon>
        <taxon>Alveolata</taxon>
        <taxon>Dinophyceae</taxon>
        <taxon>Suessiales</taxon>
        <taxon>Symbiodiniaceae</taxon>
        <taxon>Cladocopium</taxon>
    </lineage>
</organism>
<feature type="region of interest" description="Disordered" evidence="1">
    <location>
        <begin position="775"/>
        <end position="854"/>
    </location>
</feature>
<dbReference type="EMBL" id="CAMXCT010001281">
    <property type="protein sequence ID" value="CAI3988593.1"/>
    <property type="molecule type" value="Genomic_DNA"/>
</dbReference>
<feature type="region of interest" description="Disordered" evidence="1">
    <location>
        <begin position="945"/>
        <end position="980"/>
    </location>
</feature>
<keyword evidence="4" id="KW-1185">Reference proteome</keyword>
<feature type="compositionally biased region" description="Polar residues" evidence="1">
    <location>
        <begin position="173"/>
        <end position="187"/>
    </location>
</feature>
<dbReference type="EMBL" id="CAMXCT030001281">
    <property type="protein sequence ID" value="CAL4775905.1"/>
    <property type="molecule type" value="Genomic_DNA"/>
</dbReference>
<gene>
    <name evidence="2" type="ORF">C1SCF055_LOCUS15741</name>
</gene>
<evidence type="ECO:0000313" key="4">
    <source>
        <dbReference type="Proteomes" id="UP001152797"/>
    </source>
</evidence>
<dbReference type="Proteomes" id="UP001152797">
    <property type="component" value="Unassembled WGS sequence"/>
</dbReference>
<evidence type="ECO:0000313" key="2">
    <source>
        <dbReference type="EMBL" id="CAI3988593.1"/>
    </source>
</evidence>
<feature type="region of interest" description="Disordered" evidence="1">
    <location>
        <begin position="290"/>
        <end position="317"/>
    </location>
</feature>
<evidence type="ECO:0000256" key="1">
    <source>
        <dbReference type="SAM" id="MobiDB-lite"/>
    </source>
</evidence>